<feature type="transmembrane region" description="Helical" evidence="6">
    <location>
        <begin position="12"/>
        <end position="35"/>
    </location>
</feature>
<name>G7KEP8_MEDTR</name>
<evidence type="ECO:0000313" key="8">
    <source>
        <dbReference type="EnsemblPlants" id="AET00923"/>
    </source>
</evidence>
<dbReference type="Proteomes" id="UP000002051">
    <property type="component" value="Chromosome 5"/>
</dbReference>
<reference evidence="7 9" key="1">
    <citation type="journal article" date="2011" name="Nature">
        <title>The Medicago genome provides insight into the evolution of rhizobial symbioses.</title>
        <authorList>
            <person name="Young N.D."/>
            <person name="Debelle F."/>
            <person name="Oldroyd G.E."/>
            <person name="Geurts R."/>
            <person name="Cannon S.B."/>
            <person name="Udvardi M.K."/>
            <person name="Benedito V.A."/>
            <person name="Mayer K.F."/>
            <person name="Gouzy J."/>
            <person name="Schoof H."/>
            <person name="Van de Peer Y."/>
            <person name="Proost S."/>
            <person name="Cook D.R."/>
            <person name="Meyers B.C."/>
            <person name="Spannagl M."/>
            <person name="Cheung F."/>
            <person name="De Mita S."/>
            <person name="Krishnakumar V."/>
            <person name="Gundlach H."/>
            <person name="Zhou S."/>
            <person name="Mudge J."/>
            <person name="Bharti A.K."/>
            <person name="Murray J.D."/>
            <person name="Naoumkina M.A."/>
            <person name="Rosen B."/>
            <person name="Silverstein K.A."/>
            <person name="Tang H."/>
            <person name="Rombauts S."/>
            <person name="Zhao P.X."/>
            <person name="Zhou P."/>
            <person name="Barbe V."/>
            <person name="Bardou P."/>
            <person name="Bechner M."/>
            <person name="Bellec A."/>
            <person name="Berger A."/>
            <person name="Berges H."/>
            <person name="Bidwell S."/>
            <person name="Bisseling T."/>
            <person name="Choisne N."/>
            <person name="Couloux A."/>
            <person name="Denny R."/>
            <person name="Deshpande S."/>
            <person name="Dai X."/>
            <person name="Doyle J.J."/>
            <person name="Dudez A.M."/>
            <person name="Farmer A.D."/>
            <person name="Fouteau S."/>
            <person name="Franken C."/>
            <person name="Gibelin C."/>
            <person name="Gish J."/>
            <person name="Goldstein S."/>
            <person name="Gonzalez A.J."/>
            <person name="Green P.J."/>
            <person name="Hallab A."/>
            <person name="Hartog M."/>
            <person name="Hua A."/>
            <person name="Humphray S.J."/>
            <person name="Jeong D.H."/>
            <person name="Jing Y."/>
            <person name="Jocker A."/>
            <person name="Kenton S.M."/>
            <person name="Kim D.J."/>
            <person name="Klee K."/>
            <person name="Lai H."/>
            <person name="Lang C."/>
            <person name="Lin S."/>
            <person name="Macmil S.L."/>
            <person name="Magdelenat G."/>
            <person name="Matthews L."/>
            <person name="McCorrison J."/>
            <person name="Monaghan E.L."/>
            <person name="Mun J.H."/>
            <person name="Najar F.Z."/>
            <person name="Nicholson C."/>
            <person name="Noirot C."/>
            <person name="O'Bleness M."/>
            <person name="Paule C.R."/>
            <person name="Poulain J."/>
            <person name="Prion F."/>
            <person name="Qin B."/>
            <person name="Qu C."/>
            <person name="Retzel E.F."/>
            <person name="Riddle C."/>
            <person name="Sallet E."/>
            <person name="Samain S."/>
            <person name="Samson N."/>
            <person name="Sanders I."/>
            <person name="Saurat O."/>
            <person name="Scarpelli C."/>
            <person name="Schiex T."/>
            <person name="Segurens B."/>
            <person name="Severin A.J."/>
            <person name="Sherrier D.J."/>
            <person name="Shi R."/>
            <person name="Sims S."/>
            <person name="Singer S.R."/>
            <person name="Sinharoy S."/>
            <person name="Sterck L."/>
            <person name="Viollet A."/>
            <person name="Wang B.B."/>
            <person name="Wang K."/>
            <person name="Wang M."/>
            <person name="Wang X."/>
            <person name="Warfsmann J."/>
            <person name="Weissenbach J."/>
            <person name="White D.D."/>
            <person name="White J.D."/>
            <person name="Wiley G.B."/>
            <person name="Wincker P."/>
            <person name="Xing Y."/>
            <person name="Yang L."/>
            <person name="Yao Z."/>
            <person name="Ying F."/>
            <person name="Zhai J."/>
            <person name="Zhou L."/>
            <person name="Zuber A."/>
            <person name="Denarie J."/>
            <person name="Dixon R.A."/>
            <person name="May G.D."/>
            <person name="Schwartz D.C."/>
            <person name="Rogers J."/>
            <person name="Quetier F."/>
            <person name="Town C.D."/>
            <person name="Roe B.A."/>
        </authorList>
    </citation>
    <scope>NUCLEOTIDE SEQUENCE [LARGE SCALE GENOMIC DNA]</scope>
    <source>
        <strain evidence="7">A17</strain>
        <strain evidence="8 9">cv. Jemalong A17</strain>
    </source>
</reference>
<sequence>MEQNGQLCNILIQIVNVLTLFVSIAILVFGLRIWNTRQANTECEISLLGLIGVCCQSLSILAFYIFILFLTLLFLFSSQIKGTEAWLQKKVNNNNNWYAFKSCLQPQNFCSDLHSETPNDFFRKFYTENFSPIQYRCCKIRNITYTNPDCDFWSNDPNISCFDCQSCKADLLHVINSDWDDFYIFFVLSFWLLAMHGALSHFPCIR</sequence>
<evidence type="ECO:0000256" key="3">
    <source>
        <dbReference type="ARBA" id="ARBA00022692"/>
    </source>
</evidence>
<evidence type="ECO:0000256" key="5">
    <source>
        <dbReference type="ARBA" id="ARBA00023136"/>
    </source>
</evidence>
<dbReference type="EMBL" id="CM001221">
    <property type="protein sequence ID" value="AET00923.1"/>
    <property type="molecule type" value="Genomic_DNA"/>
</dbReference>
<gene>
    <name evidence="7" type="ordered locus">MTR_5g097450</name>
</gene>
<evidence type="ECO:0000256" key="1">
    <source>
        <dbReference type="ARBA" id="ARBA00004370"/>
    </source>
</evidence>
<proteinExistence type="inferred from homology"/>
<evidence type="ECO:0000256" key="2">
    <source>
        <dbReference type="ARBA" id="ARBA00006840"/>
    </source>
</evidence>
<dbReference type="eggNOG" id="ENOG502QQQH">
    <property type="taxonomic scope" value="Eukaryota"/>
</dbReference>
<evidence type="ECO:0000256" key="4">
    <source>
        <dbReference type="ARBA" id="ARBA00022989"/>
    </source>
</evidence>
<dbReference type="GO" id="GO:0005886">
    <property type="term" value="C:plasma membrane"/>
    <property type="evidence" value="ECO:0000318"/>
    <property type="project" value="GO_Central"/>
</dbReference>
<evidence type="ECO:0000256" key="6">
    <source>
        <dbReference type="SAM" id="Phobius"/>
    </source>
</evidence>
<dbReference type="EnsemblPlants" id="AET00923">
    <property type="protein sequence ID" value="AET00923"/>
    <property type="gene ID" value="MTR_5g097450"/>
</dbReference>
<accession>G7KEP8</accession>
<keyword evidence="3 6" id="KW-0812">Transmembrane</keyword>
<dbReference type="STRING" id="3880.G7KEP8"/>
<keyword evidence="4 6" id="KW-1133">Transmembrane helix</keyword>
<keyword evidence="9" id="KW-1185">Reference proteome</keyword>
<dbReference type="OMA" id="CKPLAEC"/>
<reference evidence="8" key="3">
    <citation type="submission" date="2015-04" db="UniProtKB">
        <authorList>
            <consortium name="EnsemblPlants"/>
        </authorList>
    </citation>
    <scope>IDENTIFICATION</scope>
    <source>
        <strain evidence="8">cv. Jemalong A17</strain>
    </source>
</reference>
<dbReference type="GO" id="GO:0009506">
    <property type="term" value="C:plasmodesma"/>
    <property type="evidence" value="ECO:0000318"/>
    <property type="project" value="GO_Central"/>
</dbReference>
<comment type="subcellular location">
    <subcellularLocation>
        <location evidence="1">Membrane</location>
    </subcellularLocation>
</comment>
<evidence type="ECO:0000313" key="9">
    <source>
        <dbReference type="Proteomes" id="UP000002051"/>
    </source>
</evidence>
<dbReference type="PANTHER" id="PTHR32191">
    <property type="entry name" value="TETRASPANIN-8-RELATED"/>
    <property type="match status" value="1"/>
</dbReference>
<feature type="transmembrane region" description="Helical" evidence="6">
    <location>
        <begin position="182"/>
        <end position="202"/>
    </location>
</feature>
<reference evidence="7 9" key="2">
    <citation type="journal article" date="2014" name="BMC Genomics">
        <title>An improved genome release (version Mt4.0) for the model legume Medicago truncatula.</title>
        <authorList>
            <person name="Tang H."/>
            <person name="Krishnakumar V."/>
            <person name="Bidwell S."/>
            <person name="Rosen B."/>
            <person name="Chan A."/>
            <person name="Zhou S."/>
            <person name="Gentzbittel L."/>
            <person name="Childs K.L."/>
            <person name="Yandell M."/>
            <person name="Gundlach H."/>
            <person name="Mayer K.F."/>
            <person name="Schwartz D.C."/>
            <person name="Town C.D."/>
        </authorList>
    </citation>
    <scope>GENOME REANNOTATION</scope>
    <source>
        <strain evidence="8 9">cv. Jemalong A17</strain>
    </source>
</reference>
<dbReference type="HOGENOM" id="CLU_1333709_0_0_1"/>
<evidence type="ECO:0000313" key="7">
    <source>
        <dbReference type="EMBL" id="AET00923.1"/>
    </source>
</evidence>
<dbReference type="InterPro" id="IPR044991">
    <property type="entry name" value="TET_plant"/>
</dbReference>
<dbReference type="GO" id="GO:0009734">
    <property type="term" value="P:auxin-activated signaling pathway"/>
    <property type="evidence" value="ECO:0007669"/>
    <property type="project" value="InterPro"/>
</dbReference>
<dbReference type="AlphaFoldDB" id="G7KEP8"/>
<protein>
    <submittedName>
        <fullName evidence="7">Tetraspanin, putative</fullName>
    </submittedName>
</protein>
<organism evidence="7 9">
    <name type="scientific">Medicago truncatula</name>
    <name type="common">Barrel medic</name>
    <name type="synonym">Medicago tribuloides</name>
    <dbReference type="NCBI Taxonomy" id="3880"/>
    <lineage>
        <taxon>Eukaryota</taxon>
        <taxon>Viridiplantae</taxon>
        <taxon>Streptophyta</taxon>
        <taxon>Embryophyta</taxon>
        <taxon>Tracheophyta</taxon>
        <taxon>Spermatophyta</taxon>
        <taxon>Magnoliopsida</taxon>
        <taxon>eudicotyledons</taxon>
        <taxon>Gunneridae</taxon>
        <taxon>Pentapetalae</taxon>
        <taxon>rosids</taxon>
        <taxon>fabids</taxon>
        <taxon>Fabales</taxon>
        <taxon>Fabaceae</taxon>
        <taxon>Papilionoideae</taxon>
        <taxon>50 kb inversion clade</taxon>
        <taxon>NPAAA clade</taxon>
        <taxon>Hologalegina</taxon>
        <taxon>IRL clade</taxon>
        <taxon>Trifolieae</taxon>
        <taxon>Medicago</taxon>
    </lineage>
</organism>
<comment type="similarity">
    <text evidence="2">Belongs to the tetraspanin (TM4SF) family.</text>
</comment>
<feature type="transmembrane region" description="Helical" evidence="6">
    <location>
        <begin position="47"/>
        <end position="76"/>
    </location>
</feature>
<keyword evidence="5 6" id="KW-0472">Membrane</keyword>
<dbReference type="PaxDb" id="3880-AET00923"/>